<dbReference type="SUPFAM" id="SSF53187">
    <property type="entry name" value="Zn-dependent exopeptidases"/>
    <property type="match status" value="1"/>
</dbReference>
<dbReference type="InterPro" id="IPR036264">
    <property type="entry name" value="Bact_exopeptidase_dim_dom"/>
</dbReference>
<reference evidence="5" key="1">
    <citation type="submission" date="2016-11" db="EMBL/GenBank/DDBJ databases">
        <authorList>
            <person name="Varghese N."/>
            <person name="Submissions S."/>
        </authorList>
    </citation>
    <scope>NUCLEOTIDE SEQUENCE [LARGE SCALE GENOMIC DNA]</scope>
    <source>
        <strain evidence="5">DSM 19514</strain>
    </source>
</reference>
<evidence type="ECO:0000259" key="3">
    <source>
        <dbReference type="Pfam" id="PF07687"/>
    </source>
</evidence>
<dbReference type="CDD" id="cd03886">
    <property type="entry name" value="M20_Acy1"/>
    <property type="match status" value="1"/>
</dbReference>
<protein>
    <submittedName>
        <fullName evidence="4">Hippurate hydrolase</fullName>
    </submittedName>
</protein>
<keyword evidence="2" id="KW-0464">Manganese</keyword>
<evidence type="ECO:0000313" key="5">
    <source>
        <dbReference type="Proteomes" id="UP000184295"/>
    </source>
</evidence>
<feature type="binding site" evidence="2">
    <location>
        <position position="370"/>
    </location>
    <ligand>
        <name>Mn(2+)</name>
        <dbReference type="ChEBI" id="CHEBI:29035"/>
        <label>2</label>
    </ligand>
</feature>
<comment type="cofactor">
    <cofactor evidence="2">
        <name>Mn(2+)</name>
        <dbReference type="ChEBI" id="CHEBI:29035"/>
    </cofactor>
    <text evidence="2">The Mn(2+) ion enhances activity.</text>
</comment>
<sequence>MGKTLKEQAQSIDGELKELRHSLHQEPELGLDLPLTQKKVIESLSGLGLSISEGEGLTSVTAVLRGSEGGPTVLLRGDMDALPLTEHLDLPYRSTRDGVMHACGHDLHTSMLVGAAHLLASRKDALKGNVVFMFQPGEEGFDGAGEMIKEGVLRASGELPSAAYAIHVMSSTWRSGTFASRPGAMMAASDGLAVKVIGAGGHGSAPHLAKDPIPAACEMVGALQTYLTRSIDAFEPVVVTVGSFHAGTKRNIIPESATFEATIRTFSPKVREQVAVESVRLCKSIGHAYGLEVEAEFRTEYPVTINDENEVGFVSKVVDEVFGAERLVKMTNPVTGAEDFSRVLNHVPGAMIFLGACPDDSNYTSAPNNHSPYASFSDDVLSDGAALYAELAVRRLEELSI</sequence>
<dbReference type="GO" id="GO:0046872">
    <property type="term" value="F:metal ion binding"/>
    <property type="evidence" value="ECO:0007669"/>
    <property type="project" value="UniProtKB-KW"/>
</dbReference>
<proteinExistence type="predicted"/>
<keyword evidence="1 4" id="KW-0378">Hydrolase</keyword>
<gene>
    <name evidence="4" type="ORF">SAMN02745225_00887</name>
</gene>
<dbReference type="PANTHER" id="PTHR11014:SF169">
    <property type="entry name" value="CLAN MH, FAMILY M20, PEPTIDASE T-LIKE METALLOPEPTIDASE"/>
    <property type="match status" value="1"/>
</dbReference>
<dbReference type="Pfam" id="PF07687">
    <property type="entry name" value="M20_dimer"/>
    <property type="match status" value="1"/>
</dbReference>
<dbReference type="RefSeq" id="WP_072789134.1">
    <property type="nucleotide sequence ID" value="NZ_FQUL01000009.1"/>
</dbReference>
<dbReference type="Gene3D" id="3.40.630.10">
    <property type="entry name" value="Zn peptidases"/>
    <property type="match status" value="1"/>
</dbReference>
<name>A0A1M4U9G5_9ACTN</name>
<dbReference type="EMBL" id="FQUL01000009">
    <property type="protein sequence ID" value="SHE53379.1"/>
    <property type="molecule type" value="Genomic_DNA"/>
</dbReference>
<evidence type="ECO:0000256" key="2">
    <source>
        <dbReference type="PIRSR" id="PIRSR005962-1"/>
    </source>
</evidence>
<dbReference type="GO" id="GO:0019877">
    <property type="term" value="P:diaminopimelate biosynthetic process"/>
    <property type="evidence" value="ECO:0007669"/>
    <property type="project" value="UniProtKB-ARBA"/>
</dbReference>
<dbReference type="STRING" id="1121881.SAMN02745225_00887"/>
<dbReference type="NCBIfam" id="TIGR01891">
    <property type="entry name" value="amidohydrolases"/>
    <property type="match status" value="1"/>
</dbReference>
<evidence type="ECO:0000313" key="4">
    <source>
        <dbReference type="EMBL" id="SHE53379.1"/>
    </source>
</evidence>
<feature type="binding site" evidence="2">
    <location>
        <position position="103"/>
    </location>
    <ligand>
        <name>Mn(2+)</name>
        <dbReference type="ChEBI" id="CHEBI:29035"/>
        <label>2</label>
    </ligand>
</feature>
<keyword evidence="2" id="KW-0479">Metal-binding</keyword>
<feature type="domain" description="Peptidase M20 dimerisation" evidence="3">
    <location>
        <begin position="191"/>
        <end position="275"/>
    </location>
</feature>
<keyword evidence="5" id="KW-1185">Reference proteome</keyword>
<accession>A0A1M4U9G5</accession>
<dbReference type="Gene3D" id="3.30.70.360">
    <property type="match status" value="1"/>
</dbReference>
<feature type="binding site" evidence="2">
    <location>
        <position position="105"/>
    </location>
    <ligand>
        <name>Mn(2+)</name>
        <dbReference type="ChEBI" id="CHEBI:29035"/>
        <label>2</label>
    </ligand>
</feature>
<dbReference type="FunFam" id="3.30.70.360:FF:000001">
    <property type="entry name" value="N-acetyldiaminopimelate deacetylase"/>
    <property type="match status" value="1"/>
</dbReference>
<dbReference type="Proteomes" id="UP000184295">
    <property type="component" value="Unassembled WGS sequence"/>
</dbReference>
<feature type="binding site" evidence="2">
    <location>
        <position position="167"/>
    </location>
    <ligand>
        <name>Mn(2+)</name>
        <dbReference type="ChEBI" id="CHEBI:29035"/>
        <label>2</label>
    </ligand>
</feature>
<dbReference type="PANTHER" id="PTHR11014">
    <property type="entry name" value="PEPTIDASE M20 FAMILY MEMBER"/>
    <property type="match status" value="1"/>
</dbReference>
<dbReference type="AlphaFoldDB" id="A0A1M4U9G5"/>
<dbReference type="SUPFAM" id="SSF55031">
    <property type="entry name" value="Bacterial exopeptidase dimerisation domain"/>
    <property type="match status" value="1"/>
</dbReference>
<dbReference type="GO" id="GO:0050118">
    <property type="term" value="F:N-acetyldiaminopimelate deacetylase activity"/>
    <property type="evidence" value="ECO:0007669"/>
    <property type="project" value="UniProtKB-ARBA"/>
</dbReference>
<evidence type="ECO:0000256" key="1">
    <source>
        <dbReference type="ARBA" id="ARBA00022801"/>
    </source>
</evidence>
<dbReference type="InterPro" id="IPR002933">
    <property type="entry name" value="Peptidase_M20"/>
</dbReference>
<dbReference type="InterPro" id="IPR011650">
    <property type="entry name" value="Peptidase_M20_dimer"/>
</dbReference>
<dbReference type="InterPro" id="IPR017439">
    <property type="entry name" value="Amidohydrolase"/>
</dbReference>
<organism evidence="4 5">
    <name type="scientific">Ferrithrix thermotolerans DSM 19514</name>
    <dbReference type="NCBI Taxonomy" id="1121881"/>
    <lineage>
        <taxon>Bacteria</taxon>
        <taxon>Bacillati</taxon>
        <taxon>Actinomycetota</taxon>
        <taxon>Acidimicrobiia</taxon>
        <taxon>Acidimicrobiales</taxon>
        <taxon>Acidimicrobiaceae</taxon>
        <taxon>Ferrithrix</taxon>
    </lineage>
</organism>
<feature type="binding site" evidence="2">
    <location>
        <position position="139"/>
    </location>
    <ligand>
        <name>Mn(2+)</name>
        <dbReference type="ChEBI" id="CHEBI:29035"/>
        <label>2</label>
    </ligand>
</feature>
<dbReference type="PIRSF" id="PIRSF005962">
    <property type="entry name" value="Pept_M20D_amidohydro"/>
    <property type="match status" value="1"/>
</dbReference>
<dbReference type="Pfam" id="PF01546">
    <property type="entry name" value="Peptidase_M20"/>
    <property type="match status" value="1"/>
</dbReference>
<dbReference type="OrthoDB" id="9777385at2"/>